<keyword evidence="1" id="KW-1133">Transmembrane helix</keyword>
<keyword evidence="1" id="KW-0472">Membrane</keyword>
<dbReference type="Pfam" id="PF05656">
    <property type="entry name" value="DUF805"/>
    <property type="match status" value="1"/>
</dbReference>
<reference evidence="2" key="1">
    <citation type="journal article" date="2015" name="BMC Genomics">
        <title>Comparative genomics of Fructobacillus spp. and Leuconostoc spp. reveals niche-specific evolution of Fructobacillus spp.</title>
        <authorList>
            <person name="Endo A."/>
            <person name="Tanizawa Y."/>
            <person name="Tanaka N."/>
            <person name="Maeno S."/>
            <person name="Kumar H."/>
            <person name="Shiwa Y."/>
            <person name="Okada S."/>
            <person name="Yoshikawa H."/>
            <person name="Dicks L."/>
            <person name="Nakagawa J."/>
            <person name="Arita M."/>
        </authorList>
    </citation>
    <scope>NUCLEOTIDE SEQUENCE [LARGE SCALE GENOMIC DNA]</scope>
    <source>
        <strain evidence="2">F214-1</strain>
    </source>
</reference>
<feature type="transmembrane region" description="Helical" evidence="1">
    <location>
        <begin position="24"/>
        <end position="47"/>
    </location>
</feature>
<proteinExistence type="predicted"/>
<dbReference type="PANTHER" id="PTHR34980">
    <property type="entry name" value="INNER MEMBRANE PROTEIN-RELATED-RELATED"/>
    <property type="match status" value="1"/>
</dbReference>
<organism evidence="2">
    <name type="scientific">Fructobacillus tropaeoli</name>
    <dbReference type="NCBI Taxonomy" id="709323"/>
    <lineage>
        <taxon>Bacteria</taxon>
        <taxon>Bacillati</taxon>
        <taxon>Bacillota</taxon>
        <taxon>Bacilli</taxon>
        <taxon>Lactobacillales</taxon>
        <taxon>Lactobacillaceae</taxon>
        <taxon>Fructobacillus</taxon>
    </lineage>
</organism>
<keyword evidence="1" id="KW-0812">Transmembrane</keyword>
<dbReference type="PANTHER" id="PTHR34980:SF2">
    <property type="entry name" value="INNER MEMBRANE PROTEIN YHAH-RELATED"/>
    <property type="match status" value="1"/>
</dbReference>
<evidence type="ECO:0000313" key="2">
    <source>
        <dbReference type="EMBL" id="GAP04461.1"/>
    </source>
</evidence>
<evidence type="ECO:0000256" key="1">
    <source>
        <dbReference type="SAM" id="Phobius"/>
    </source>
</evidence>
<name>A0A3F3GZT2_9LACO</name>
<dbReference type="InterPro" id="IPR008523">
    <property type="entry name" value="DUF805"/>
</dbReference>
<accession>A0A3F3GZT2</accession>
<sequence>MFKAYKKFWQNYVNFNGRTTRADYWWFTLANTIIWLLWIAVFAGVAVGPIMKYVDHGRFTQADTPMLGLLIVLLLLALFYELATFIPRLSLQYRRIVDTGLSPWWFLLVVIGKFLSVSAAAQNNAITAAVFFLNLAVFVISVSKTDAFKKEK</sequence>
<dbReference type="AlphaFoldDB" id="A0A3F3GZT2"/>
<evidence type="ECO:0008006" key="3">
    <source>
        <dbReference type="Google" id="ProtNLM"/>
    </source>
</evidence>
<dbReference type="RefSeq" id="WP_059393875.1">
    <property type="nucleotide sequence ID" value="NZ_DF968082.1"/>
</dbReference>
<dbReference type="Proteomes" id="UP000064514">
    <property type="component" value="Unassembled WGS sequence"/>
</dbReference>
<dbReference type="STRING" id="709323.GCA_001047135_01011"/>
<feature type="transmembrane region" description="Helical" evidence="1">
    <location>
        <begin position="67"/>
        <end position="89"/>
    </location>
</feature>
<dbReference type="EMBL" id="DF968082">
    <property type="protein sequence ID" value="GAP04461.1"/>
    <property type="molecule type" value="Genomic_DNA"/>
</dbReference>
<feature type="transmembrane region" description="Helical" evidence="1">
    <location>
        <begin position="101"/>
        <end position="119"/>
    </location>
</feature>
<dbReference type="GO" id="GO:0005886">
    <property type="term" value="C:plasma membrane"/>
    <property type="evidence" value="ECO:0007669"/>
    <property type="project" value="TreeGrafter"/>
</dbReference>
<feature type="transmembrane region" description="Helical" evidence="1">
    <location>
        <begin position="125"/>
        <end position="143"/>
    </location>
</feature>
<gene>
    <name evidence="2" type="ORF">FTRO_0050130</name>
</gene>
<protein>
    <recommendedName>
        <fullName evidence="3">DUF805 domain-containing protein</fullName>
    </recommendedName>
</protein>